<gene>
    <name evidence="1" type="ORF">AF333_20865</name>
</gene>
<reference evidence="1 2" key="1">
    <citation type="submission" date="2015-07" db="EMBL/GenBank/DDBJ databases">
        <title>Fjat-14205 dsm 2895.</title>
        <authorList>
            <person name="Liu B."/>
            <person name="Wang J."/>
            <person name="Zhu Y."/>
            <person name="Liu G."/>
            <person name="Chen Q."/>
            <person name="Chen Z."/>
            <person name="Lan J."/>
            <person name="Che J."/>
            <person name="Ge C."/>
            <person name="Shi H."/>
            <person name="Pan Z."/>
            <person name="Liu X."/>
        </authorList>
    </citation>
    <scope>NUCLEOTIDE SEQUENCE [LARGE SCALE GENOMIC DNA]</scope>
    <source>
        <strain evidence="1 2">DSM 2895</strain>
    </source>
</reference>
<name>A0A0M0H638_ANEMI</name>
<accession>A0A0M0H638</accession>
<comment type="caution">
    <text evidence="1">The sequence shown here is derived from an EMBL/GenBank/DDBJ whole genome shotgun (WGS) entry which is preliminary data.</text>
</comment>
<evidence type="ECO:0000313" key="2">
    <source>
        <dbReference type="Proteomes" id="UP000037269"/>
    </source>
</evidence>
<protein>
    <submittedName>
        <fullName evidence="1">Uncharacterized protein</fullName>
    </submittedName>
</protein>
<dbReference type="EMBL" id="LGUG01000004">
    <property type="protein sequence ID" value="KON97549.1"/>
    <property type="molecule type" value="Genomic_DNA"/>
</dbReference>
<proteinExistence type="predicted"/>
<dbReference type="STRING" id="47500.AF333_20865"/>
<organism evidence="1 2">
    <name type="scientific">Aneurinibacillus migulanus</name>
    <name type="common">Bacillus migulanus</name>
    <dbReference type="NCBI Taxonomy" id="47500"/>
    <lineage>
        <taxon>Bacteria</taxon>
        <taxon>Bacillati</taxon>
        <taxon>Bacillota</taxon>
        <taxon>Bacilli</taxon>
        <taxon>Bacillales</taxon>
        <taxon>Paenibacillaceae</taxon>
        <taxon>Aneurinibacillus group</taxon>
        <taxon>Aneurinibacillus</taxon>
    </lineage>
</organism>
<sequence>MLYTSDLINRQILMVRDKKRRRGGGRERLEKDTFAFFCWGTGHIHPLLSPSLLLPTTLLCQNINHNLYNPRIVECQPSTKTYLRPWPLTYVLENKQFEKIIIGGSYRLAIERVG</sequence>
<evidence type="ECO:0000313" key="1">
    <source>
        <dbReference type="EMBL" id="KON97549.1"/>
    </source>
</evidence>
<dbReference type="AlphaFoldDB" id="A0A0M0H638"/>
<dbReference type="PATRIC" id="fig|47500.9.peg.5862"/>
<dbReference type="Proteomes" id="UP000037269">
    <property type="component" value="Unassembled WGS sequence"/>
</dbReference>
<keyword evidence="2" id="KW-1185">Reference proteome</keyword>